<comment type="subcellular location">
    <subcellularLocation>
        <location evidence="1">Cell membrane</location>
        <topology evidence="1">Multi-pass membrane protein</topology>
    </subcellularLocation>
    <subcellularLocation>
        <location evidence="7">Membrane</location>
        <topology evidence="7">Multi-pass membrane protein</topology>
    </subcellularLocation>
</comment>
<evidence type="ECO:0000256" key="2">
    <source>
        <dbReference type="ARBA" id="ARBA00005346"/>
    </source>
</evidence>
<keyword evidence="4 7" id="KW-0812">Transmembrane</keyword>
<keyword evidence="6 8" id="KW-0472">Membrane</keyword>
<feature type="transmembrane region" description="Helical" evidence="8">
    <location>
        <begin position="260"/>
        <end position="282"/>
    </location>
</feature>
<evidence type="ECO:0000259" key="9">
    <source>
        <dbReference type="Pfam" id="PF00361"/>
    </source>
</evidence>
<reference evidence="10 11" key="1">
    <citation type="submission" date="2018-06" db="EMBL/GenBank/DDBJ databases">
        <title>Extensive metabolic versatility and redundancy in microbially diverse, dynamic hydrothermal sediments.</title>
        <authorList>
            <person name="Dombrowski N."/>
            <person name="Teske A."/>
            <person name="Baker B.J."/>
        </authorList>
    </citation>
    <scope>NUCLEOTIDE SEQUENCE [LARGE SCALE GENOMIC DNA]</scope>
    <source>
        <strain evidence="10">B3_G15</strain>
    </source>
</reference>
<feature type="transmembrane region" description="Helical" evidence="8">
    <location>
        <begin position="365"/>
        <end position="395"/>
    </location>
</feature>
<gene>
    <name evidence="10" type="ORF">DRJ04_05735</name>
</gene>
<dbReference type="InterPro" id="IPR050586">
    <property type="entry name" value="CPA3_Na-H_Antiporter_D"/>
</dbReference>
<dbReference type="GO" id="GO:0005886">
    <property type="term" value="C:plasma membrane"/>
    <property type="evidence" value="ECO:0007669"/>
    <property type="project" value="UniProtKB-SubCell"/>
</dbReference>
<evidence type="ECO:0000256" key="7">
    <source>
        <dbReference type="RuleBase" id="RU000320"/>
    </source>
</evidence>
<evidence type="ECO:0000256" key="6">
    <source>
        <dbReference type="ARBA" id="ARBA00023136"/>
    </source>
</evidence>
<dbReference type="GO" id="GO:0008137">
    <property type="term" value="F:NADH dehydrogenase (ubiquinone) activity"/>
    <property type="evidence" value="ECO:0007669"/>
    <property type="project" value="InterPro"/>
</dbReference>
<evidence type="ECO:0000313" key="11">
    <source>
        <dbReference type="Proteomes" id="UP000280417"/>
    </source>
</evidence>
<comment type="caution">
    <text evidence="10">The sequence shown here is derived from an EMBL/GenBank/DDBJ whole genome shotgun (WGS) entry which is preliminary data.</text>
</comment>
<dbReference type="PANTHER" id="PTHR42703:SF1">
    <property type="entry name" value="NA(+)_H(+) ANTIPORTER SUBUNIT D1"/>
    <property type="match status" value="1"/>
</dbReference>
<feature type="transmembrane region" description="Helical" evidence="8">
    <location>
        <begin position="160"/>
        <end position="182"/>
    </location>
</feature>
<evidence type="ECO:0000313" key="10">
    <source>
        <dbReference type="EMBL" id="RLE12680.1"/>
    </source>
</evidence>
<dbReference type="AlphaFoldDB" id="A0A662DAB7"/>
<evidence type="ECO:0000256" key="8">
    <source>
        <dbReference type="SAM" id="Phobius"/>
    </source>
</evidence>
<feature type="transmembrane region" description="Helical" evidence="8">
    <location>
        <begin position="107"/>
        <end position="124"/>
    </location>
</feature>
<dbReference type="InterPro" id="IPR001750">
    <property type="entry name" value="ND/Mrp_TM"/>
</dbReference>
<evidence type="ECO:0000256" key="3">
    <source>
        <dbReference type="ARBA" id="ARBA00022475"/>
    </source>
</evidence>
<dbReference type="GO" id="GO:0042773">
    <property type="term" value="P:ATP synthesis coupled electron transport"/>
    <property type="evidence" value="ECO:0007669"/>
    <property type="project" value="InterPro"/>
</dbReference>
<comment type="similarity">
    <text evidence="2">Belongs to the CPA3 antiporters (TC 2.A.63) subunit D family.</text>
</comment>
<keyword evidence="3" id="KW-1003">Cell membrane</keyword>
<feature type="transmembrane region" description="Helical" evidence="8">
    <location>
        <begin position="325"/>
        <end position="344"/>
    </location>
</feature>
<dbReference type="PRINTS" id="PR01437">
    <property type="entry name" value="NUOXDRDTASE4"/>
</dbReference>
<proteinExistence type="inferred from homology"/>
<dbReference type="EMBL" id="QMQA01000147">
    <property type="protein sequence ID" value="RLE12680.1"/>
    <property type="molecule type" value="Genomic_DNA"/>
</dbReference>
<feature type="transmembrane region" description="Helical" evidence="8">
    <location>
        <begin position="31"/>
        <end position="52"/>
    </location>
</feature>
<protein>
    <recommendedName>
        <fullName evidence="9">NADH:quinone oxidoreductase/Mrp antiporter transmembrane domain-containing protein</fullName>
    </recommendedName>
</protein>
<feature type="transmembrane region" description="Helical" evidence="8">
    <location>
        <begin position="401"/>
        <end position="421"/>
    </location>
</feature>
<feature type="transmembrane region" description="Helical" evidence="8">
    <location>
        <begin position="442"/>
        <end position="461"/>
    </location>
</feature>
<name>A0A662DAB7_UNCAE</name>
<evidence type="ECO:0000256" key="5">
    <source>
        <dbReference type="ARBA" id="ARBA00022989"/>
    </source>
</evidence>
<keyword evidence="5 8" id="KW-1133">Transmembrane helix</keyword>
<feature type="transmembrane region" description="Helical" evidence="8">
    <location>
        <begin position="202"/>
        <end position="225"/>
    </location>
</feature>
<dbReference type="Pfam" id="PF00361">
    <property type="entry name" value="Proton_antipo_M"/>
    <property type="match status" value="1"/>
</dbReference>
<accession>A0A662DAB7</accession>
<dbReference type="InterPro" id="IPR003918">
    <property type="entry name" value="NADH_UbQ_OxRdtase"/>
</dbReference>
<feature type="transmembrane region" description="Helical" evidence="8">
    <location>
        <begin position="72"/>
        <end position="95"/>
    </location>
</feature>
<sequence length="491" mass="52739">MVNPSLLVGVPLALAFSIPLFGLISKKIEKYIPIIALLINVIISLILIPQVLKKPIVVSIGGWSPPFCINLVVGPLGIFFVTLISSIGLLVSIYAATYIKEEPTEKYHMLFLLLIVGATGIVLTGDIFNLFVFFEILCISSYALVAYNKDKEGTEAAMKYLIQGSVGSSFVLIGIALLYGLFGTLNMADIANKISLANSTFLFISLAFLITGFGIEAAMFPLNAWLPDAHSSAPSPISAILSGIAIKTGVYGVARMVYTIFNAEGILTFIAFLGLLTLLIGEMSAFRQDDIKRLLAYSSIGQIGLIIFALGIATSLGIFASLFQIVSHALAKALLFLAAGYMIYRIGSKSITSLYGLGKKMPITSFAFAIGSFSLIGLPPFAGFISKLLIVYAAIQVKKPIFIVFIVVALIATVIEAGYFFKIVQNLYFRESKNIEKITETSGYILAPIIILAILIIAIGIHPQFITGLLKGAANELLERAGYIGWVLGGS</sequence>
<dbReference type="Proteomes" id="UP000280417">
    <property type="component" value="Unassembled WGS sequence"/>
</dbReference>
<feature type="transmembrane region" description="Helical" evidence="8">
    <location>
        <begin position="294"/>
        <end position="319"/>
    </location>
</feature>
<organism evidence="10 11">
    <name type="scientific">Aerophobetes bacterium</name>
    <dbReference type="NCBI Taxonomy" id="2030807"/>
    <lineage>
        <taxon>Bacteria</taxon>
        <taxon>Candidatus Aerophobota</taxon>
    </lineage>
</organism>
<dbReference type="PANTHER" id="PTHR42703">
    <property type="entry name" value="NADH DEHYDROGENASE"/>
    <property type="match status" value="1"/>
</dbReference>
<feature type="transmembrane region" description="Helical" evidence="8">
    <location>
        <begin position="6"/>
        <end position="24"/>
    </location>
</feature>
<feature type="domain" description="NADH:quinone oxidoreductase/Mrp antiporter transmembrane" evidence="9">
    <location>
        <begin position="126"/>
        <end position="409"/>
    </location>
</feature>
<evidence type="ECO:0000256" key="1">
    <source>
        <dbReference type="ARBA" id="ARBA00004651"/>
    </source>
</evidence>
<evidence type="ECO:0000256" key="4">
    <source>
        <dbReference type="ARBA" id="ARBA00022692"/>
    </source>
</evidence>